<keyword evidence="1" id="KW-0732">Signal</keyword>
<keyword evidence="3" id="KW-1185">Reference proteome</keyword>
<evidence type="ECO:0000313" key="2">
    <source>
        <dbReference type="EMBL" id="MFC7357294.1"/>
    </source>
</evidence>
<accession>A0ABW2MSP7</accession>
<comment type="caution">
    <text evidence="2">The sequence shown here is derived from an EMBL/GenBank/DDBJ whole genome shotgun (WGS) entry which is preliminary data.</text>
</comment>
<name>A0ABW2MSP7_9FLAO</name>
<sequence>MMKRLLMICVLAVTTIGFAQEKKKVTTKTSTTVRDSGGEETVTKSTVKTETQDIRLTNFDGKHNFNTVMTPTKINTDVDYEIKGSTYRFMPLDNGYYTINNMTTKKPYARLYPTSQAGYYIYTQDNNSSFGYFNEDGDFVVESYDPDGDGVANYIYKIKMSDDMKKKQMMKEKEMKMKNDKM</sequence>
<feature type="signal peptide" evidence="1">
    <location>
        <begin position="1"/>
        <end position="19"/>
    </location>
</feature>
<proteinExistence type="predicted"/>
<feature type="chain" id="PRO_5047422417" evidence="1">
    <location>
        <begin position="20"/>
        <end position="182"/>
    </location>
</feature>
<protein>
    <submittedName>
        <fullName evidence="2">Uncharacterized protein</fullName>
    </submittedName>
</protein>
<dbReference type="RefSeq" id="WP_380217140.1">
    <property type="nucleotide sequence ID" value="NZ_JBHTBN010000002.1"/>
</dbReference>
<dbReference type="EMBL" id="JBHTBN010000002">
    <property type="protein sequence ID" value="MFC7357294.1"/>
    <property type="molecule type" value="Genomic_DNA"/>
</dbReference>
<organism evidence="2 3">
    <name type="scientific">Jejudonia soesokkakensis</name>
    <dbReference type="NCBI Taxonomy" id="1323432"/>
    <lineage>
        <taxon>Bacteria</taxon>
        <taxon>Pseudomonadati</taxon>
        <taxon>Bacteroidota</taxon>
        <taxon>Flavobacteriia</taxon>
        <taxon>Flavobacteriales</taxon>
        <taxon>Flavobacteriaceae</taxon>
        <taxon>Jejudonia</taxon>
    </lineage>
</organism>
<evidence type="ECO:0000256" key="1">
    <source>
        <dbReference type="SAM" id="SignalP"/>
    </source>
</evidence>
<gene>
    <name evidence="2" type="ORF">ACFQO1_06320</name>
</gene>
<evidence type="ECO:0000313" key="3">
    <source>
        <dbReference type="Proteomes" id="UP001596415"/>
    </source>
</evidence>
<reference evidence="3" key="1">
    <citation type="journal article" date="2019" name="Int. J. Syst. Evol. Microbiol.">
        <title>The Global Catalogue of Microorganisms (GCM) 10K type strain sequencing project: providing services to taxonomists for standard genome sequencing and annotation.</title>
        <authorList>
            <consortium name="The Broad Institute Genomics Platform"/>
            <consortium name="The Broad Institute Genome Sequencing Center for Infectious Disease"/>
            <person name="Wu L."/>
            <person name="Ma J."/>
        </authorList>
    </citation>
    <scope>NUCLEOTIDE SEQUENCE [LARGE SCALE GENOMIC DNA]</scope>
    <source>
        <strain evidence="3">CGMCC 1.16306</strain>
    </source>
</reference>
<dbReference type="Proteomes" id="UP001596415">
    <property type="component" value="Unassembled WGS sequence"/>
</dbReference>